<evidence type="ECO:0000313" key="1">
    <source>
        <dbReference type="EMBL" id="KAL0007707.1"/>
    </source>
</evidence>
<name>A0AAW2DBA9_9ROSI</name>
<organism evidence="1 2">
    <name type="scientific">Lithocarpus litseifolius</name>
    <dbReference type="NCBI Taxonomy" id="425828"/>
    <lineage>
        <taxon>Eukaryota</taxon>
        <taxon>Viridiplantae</taxon>
        <taxon>Streptophyta</taxon>
        <taxon>Embryophyta</taxon>
        <taxon>Tracheophyta</taxon>
        <taxon>Spermatophyta</taxon>
        <taxon>Magnoliopsida</taxon>
        <taxon>eudicotyledons</taxon>
        <taxon>Gunneridae</taxon>
        <taxon>Pentapetalae</taxon>
        <taxon>rosids</taxon>
        <taxon>fabids</taxon>
        <taxon>Fagales</taxon>
        <taxon>Fagaceae</taxon>
        <taxon>Lithocarpus</taxon>
    </lineage>
</organism>
<dbReference type="AlphaFoldDB" id="A0AAW2DBA9"/>
<dbReference type="InterPro" id="IPR007590">
    <property type="entry name" value="Saf4/Yju2"/>
</dbReference>
<proteinExistence type="predicted"/>
<gene>
    <name evidence="1" type="ORF">SO802_009209</name>
</gene>
<protein>
    <submittedName>
        <fullName evidence="1">Uncharacterized protein</fullName>
    </submittedName>
</protein>
<dbReference type="Proteomes" id="UP001459277">
    <property type="component" value="Unassembled WGS sequence"/>
</dbReference>
<keyword evidence="2" id="KW-1185">Reference proteome</keyword>
<dbReference type="PANTHER" id="PTHR12111">
    <property type="entry name" value="SPLICING FACTOR YJU2"/>
    <property type="match status" value="1"/>
</dbReference>
<accession>A0AAW2DBA9</accession>
<evidence type="ECO:0000313" key="2">
    <source>
        <dbReference type="Proteomes" id="UP001459277"/>
    </source>
</evidence>
<comment type="caution">
    <text evidence="1">The sequence shown here is derived from an EMBL/GenBank/DDBJ whole genome shotgun (WGS) entry which is preliminary data.</text>
</comment>
<dbReference type="GO" id="GO:0000398">
    <property type="term" value="P:mRNA splicing, via spliceosome"/>
    <property type="evidence" value="ECO:0007669"/>
    <property type="project" value="InterPro"/>
</dbReference>
<dbReference type="Pfam" id="PF04502">
    <property type="entry name" value="Saf4_Yju2"/>
    <property type="match status" value="1"/>
</dbReference>
<dbReference type="EMBL" id="JAZDWU010000003">
    <property type="protein sequence ID" value="KAL0007707.1"/>
    <property type="molecule type" value="Genomic_DNA"/>
</dbReference>
<sequence>MRRDKGQTLQESRVVEIINSPYSQMEPPSYQAQLDFDAKRLQSYMKEKSLLISERGAIADRISPGVLKSLITLSDKPKIYMMLRRSAVYLLPCPKYPDIEIYLICFNCTNCSAELWIRTDPESKDYVVEFGATKKHVEEDDDQVFSLMMIDPDQDKQDWR</sequence>
<reference evidence="1 2" key="1">
    <citation type="submission" date="2024-01" db="EMBL/GenBank/DDBJ databases">
        <title>A telomere-to-telomere, gap-free genome of sweet tea (Lithocarpus litseifolius).</title>
        <authorList>
            <person name="Zhou J."/>
        </authorList>
    </citation>
    <scope>NUCLEOTIDE SEQUENCE [LARGE SCALE GENOMIC DNA]</scope>
    <source>
        <strain evidence="1">Zhou-2022a</strain>
        <tissue evidence="1">Leaf</tissue>
    </source>
</reference>